<reference evidence="2" key="1">
    <citation type="submission" date="2022-11" db="UniProtKB">
        <authorList>
            <consortium name="WormBaseParasite"/>
        </authorList>
    </citation>
    <scope>IDENTIFICATION</scope>
</reference>
<accession>A0A915LAY8</accession>
<dbReference type="AlphaFoldDB" id="A0A915LAY8"/>
<dbReference type="Proteomes" id="UP000887565">
    <property type="component" value="Unplaced"/>
</dbReference>
<keyword evidence="1" id="KW-1185">Reference proteome</keyword>
<organism evidence="1 2">
    <name type="scientific">Romanomermis culicivorax</name>
    <name type="common">Nematode worm</name>
    <dbReference type="NCBI Taxonomy" id="13658"/>
    <lineage>
        <taxon>Eukaryota</taxon>
        <taxon>Metazoa</taxon>
        <taxon>Ecdysozoa</taxon>
        <taxon>Nematoda</taxon>
        <taxon>Enoplea</taxon>
        <taxon>Dorylaimia</taxon>
        <taxon>Mermithida</taxon>
        <taxon>Mermithoidea</taxon>
        <taxon>Mermithidae</taxon>
        <taxon>Romanomermis</taxon>
    </lineage>
</organism>
<proteinExistence type="predicted"/>
<dbReference type="WBParaSite" id="nRc.2.0.1.t47528-RA">
    <property type="protein sequence ID" value="nRc.2.0.1.t47528-RA"/>
    <property type="gene ID" value="nRc.2.0.1.g47528"/>
</dbReference>
<protein>
    <submittedName>
        <fullName evidence="2">Uncharacterized protein</fullName>
    </submittedName>
</protein>
<sequence>MIALEDEPFKHLDKLGIRRLLQKFSSNQATIADVIPTVCWLGQCIEKKESRNESGIGTFMDDLRGELGGRFDNLENKS</sequence>
<evidence type="ECO:0000313" key="2">
    <source>
        <dbReference type="WBParaSite" id="nRc.2.0.1.t47528-RA"/>
    </source>
</evidence>
<name>A0A915LAY8_ROMCU</name>
<evidence type="ECO:0000313" key="1">
    <source>
        <dbReference type="Proteomes" id="UP000887565"/>
    </source>
</evidence>